<dbReference type="AlphaFoldDB" id="A0A377N5Y2"/>
<sequence>MAQMDYGRCRKYYQYLRCLETLYKEKVNWEEVRLFHSATQYAYLINKLIADNDSLRERRKIIVRDMKAYASATIVPEVYFIWMKDSDRVACYTMFWLASHSEISLPVLNSLKGFSIPSVKSDFSPFVNDKLEHTADASYIHSVQELTTVFKGDQNLKNPFFERNNFDVFVDDHANGINFQCINTVSDTVDGYIFNVMLLIDQINTTIDKKISLIDKAHQAWCEHFSRFPRPFKWIDLNEEDNVLWLWDYMRKNHIGCDVLPSSSKQRKYFLLATFDNWAGWTNEQFSKQKENARKVRANPEEPSSLKKLLNPSTPDACRNVFLDNARNAWVQRRHRQKIKKDTTGIKLTAQSRKKLMAIQQLSGVEPNVILKSLIDDAYQRMKEKNKD</sequence>
<dbReference type="RefSeq" id="WP_000068158.1">
    <property type="nucleotide sequence ID" value="NZ_BGYB01000097.1"/>
</dbReference>
<accession>A0A377N5Y2</accession>
<gene>
    <name evidence="1" type="ORF">J5U05_002489</name>
</gene>
<organism evidence="1">
    <name type="scientific">Escherichia coli</name>
    <dbReference type="NCBI Taxonomy" id="562"/>
    <lineage>
        <taxon>Bacteria</taxon>
        <taxon>Pseudomonadati</taxon>
        <taxon>Pseudomonadota</taxon>
        <taxon>Gammaproteobacteria</taxon>
        <taxon>Enterobacterales</taxon>
        <taxon>Enterobacteriaceae</taxon>
        <taxon>Escherichia</taxon>
    </lineage>
</organism>
<proteinExistence type="predicted"/>
<dbReference type="EMBL" id="DADRWU010000020">
    <property type="protein sequence ID" value="HBA4247365.1"/>
    <property type="molecule type" value="Genomic_DNA"/>
</dbReference>
<dbReference type="Proteomes" id="UP000871786">
    <property type="component" value="Unassembled WGS sequence"/>
</dbReference>
<evidence type="ECO:0000313" key="1">
    <source>
        <dbReference type="EMBL" id="HBA4247365.1"/>
    </source>
</evidence>
<reference evidence="1" key="1">
    <citation type="journal article" date="2018" name="Genome Biol.">
        <title>SKESA: strategic k-mer extension for scrupulous assemblies.</title>
        <authorList>
            <person name="Souvorov A."/>
            <person name="Agarwala R."/>
            <person name="Lipman D.J."/>
        </authorList>
    </citation>
    <scope>NUCLEOTIDE SEQUENCE</scope>
    <source>
        <strain evidence="1">ST-87-5</strain>
    </source>
</reference>
<name>A0A377N5Y2_ECOLX</name>
<comment type="caution">
    <text evidence="1">The sequence shown here is derived from an EMBL/GenBank/DDBJ whole genome shotgun (WGS) entry which is preliminary data.</text>
</comment>
<reference evidence="1" key="2">
    <citation type="submission" date="2021-03" db="EMBL/GenBank/DDBJ databases">
        <authorList>
            <consortium name="NCBI Pathogen Detection Project"/>
        </authorList>
    </citation>
    <scope>NUCLEOTIDE SEQUENCE</scope>
    <source>
        <strain evidence="1">ST-87-5</strain>
    </source>
</reference>
<protein>
    <submittedName>
        <fullName evidence="1">Uncharacterized protein</fullName>
    </submittedName>
</protein>